<protein>
    <submittedName>
        <fullName evidence="1">Uncharacterized protein</fullName>
    </submittedName>
</protein>
<dbReference type="Proteomes" id="UP001642484">
    <property type="component" value="Unassembled WGS sequence"/>
</dbReference>
<evidence type="ECO:0000313" key="2">
    <source>
        <dbReference type="Proteomes" id="UP001642484"/>
    </source>
</evidence>
<organism evidence="1 2">
    <name type="scientific">Durusdinium trenchii</name>
    <dbReference type="NCBI Taxonomy" id="1381693"/>
    <lineage>
        <taxon>Eukaryota</taxon>
        <taxon>Sar</taxon>
        <taxon>Alveolata</taxon>
        <taxon>Dinophyceae</taxon>
        <taxon>Suessiales</taxon>
        <taxon>Symbiodiniaceae</taxon>
        <taxon>Durusdinium</taxon>
    </lineage>
</organism>
<keyword evidence="2" id="KW-1185">Reference proteome</keyword>
<gene>
    <name evidence="1" type="ORF">CCMP2556_LOCUS51617</name>
</gene>
<proteinExistence type="predicted"/>
<comment type="caution">
    <text evidence="1">The sequence shown here is derived from an EMBL/GenBank/DDBJ whole genome shotgun (WGS) entry which is preliminary data.</text>
</comment>
<sequence length="101" mass="12035">ERRAEKWTPRHGESTRTGRLRCFFAGQVDESEIWSTFVYRGAWKWEYEHALHLYNKELPVVLLLDSVGYIRWHAVGLPTEEATETFQTLARRLAHEKRNFT</sequence>
<accession>A0ABP0SFH4</accession>
<reference evidence="1 2" key="1">
    <citation type="submission" date="2024-02" db="EMBL/GenBank/DDBJ databases">
        <authorList>
            <person name="Chen Y."/>
            <person name="Shah S."/>
            <person name="Dougan E. K."/>
            <person name="Thang M."/>
            <person name="Chan C."/>
        </authorList>
    </citation>
    <scope>NUCLEOTIDE SEQUENCE [LARGE SCALE GENOMIC DNA]</scope>
</reference>
<evidence type="ECO:0000313" key="1">
    <source>
        <dbReference type="EMBL" id="CAK9111147.1"/>
    </source>
</evidence>
<name>A0ABP0SFH4_9DINO</name>
<dbReference type="EMBL" id="CAXAMN010027512">
    <property type="protein sequence ID" value="CAK9111147.1"/>
    <property type="molecule type" value="Genomic_DNA"/>
</dbReference>
<feature type="non-terminal residue" evidence="1">
    <location>
        <position position="1"/>
    </location>
</feature>